<accession>A0A7T3F8S4</accession>
<dbReference type="Gene3D" id="3.40.50.360">
    <property type="match status" value="1"/>
</dbReference>
<reference evidence="6 7" key="1">
    <citation type="submission" date="2020-12" db="EMBL/GenBank/DDBJ databases">
        <title>FDA dAtabase for Regulatory Grade micrObial Sequences (FDA-ARGOS): Supporting development and validation of Infectious Disease Dx tests.</title>
        <authorList>
            <person name="Sproer C."/>
            <person name="Gronow S."/>
            <person name="Severitt S."/>
            <person name="Schroder I."/>
            <person name="Tallon L."/>
            <person name="Sadzewicz L."/>
            <person name="Zhao X."/>
            <person name="Boylan J."/>
            <person name="Ott S."/>
            <person name="Bowen H."/>
            <person name="Vavikolanu K."/>
            <person name="Mehta A."/>
            <person name="Aluvathingal J."/>
            <person name="Nadendla S."/>
            <person name="Lowell S."/>
            <person name="Myers T."/>
            <person name="Yan Y."/>
            <person name="Sichtig H."/>
        </authorList>
    </citation>
    <scope>NUCLEOTIDE SEQUENCE [LARGE SCALE GENOMIC DNA]</scope>
    <source>
        <strain evidence="6 7">FDAARGOS_864</strain>
    </source>
</reference>
<feature type="region of interest" description="Disordered" evidence="4">
    <location>
        <begin position="191"/>
        <end position="264"/>
    </location>
</feature>
<dbReference type="InterPro" id="IPR029039">
    <property type="entry name" value="Flavoprotein-like_sf"/>
</dbReference>
<evidence type="ECO:0000259" key="5">
    <source>
        <dbReference type="Pfam" id="PF03358"/>
    </source>
</evidence>
<dbReference type="InterPro" id="IPR005025">
    <property type="entry name" value="FMN_Rdtase-like_dom"/>
</dbReference>
<dbReference type="GO" id="GO:0016491">
    <property type="term" value="F:oxidoreductase activity"/>
    <property type="evidence" value="ECO:0007669"/>
    <property type="project" value="UniProtKB-KW"/>
</dbReference>
<dbReference type="EMBL" id="CP065738">
    <property type="protein sequence ID" value="QPT54358.1"/>
    <property type="molecule type" value="Genomic_DNA"/>
</dbReference>
<dbReference type="Pfam" id="PF03358">
    <property type="entry name" value="FMN_red"/>
    <property type="match status" value="1"/>
</dbReference>
<dbReference type="SUPFAM" id="SSF52218">
    <property type="entry name" value="Flavoproteins"/>
    <property type="match status" value="1"/>
</dbReference>
<dbReference type="RefSeq" id="WP_129358041.1">
    <property type="nucleotide sequence ID" value="NZ_CP065738.1"/>
</dbReference>
<feature type="compositionally biased region" description="Low complexity" evidence="4">
    <location>
        <begin position="227"/>
        <end position="242"/>
    </location>
</feature>
<gene>
    <name evidence="6" type="ORF">I6G21_04070</name>
</gene>
<feature type="domain" description="NADPH-dependent FMN reductase-like" evidence="5">
    <location>
        <begin position="9"/>
        <end position="158"/>
    </location>
</feature>
<keyword evidence="1" id="KW-0285">Flavoprotein</keyword>
<dbReference type="AlphaFoldDB" id="A0A7T3F8S4"/>
<evidence type="ECO:0000256" key="3">
    <source>
        <dbReference type="ARBA" id="ARBA00023002"/>
    </source>
</evidence>
<dbReference type="NCBIfam" id="TIGR04037">
    <property type="entry name" value="LLM_duo_CE1759"/>
    <property type="match status" value="1"/>
</dbReference>
<dbReference type="InterPro" id="IPR023932">
    <property type="entry name" value="CE1759_FMN_reduct"/>
</dbReference>
<protein>
    <submittedName>
        <fullName evidence="6">NAD(P)H-dependent oxidoreductase</fullName>
    </submittedName>
</protein>
<name>A0A7T3F8S4_9MICC</name>
<sequence>MTRASERIRLVVVSAGMGEPSSTSLLGERLAEASRAALEASGLAVRIEQIGLRGLAHGIADHLTMGFPSGKLAQALDAVRAADAVIAVTPTFKAGYTGLFKSFWDLTEDGDIAGTPVLLAATGGSARHSLMIDTALRPLFSYLRADLVPTGVFAATEDFGADAALQQRIDRAGAELAQRVAWRAGTALGSRDDAEDVPIPASVPDEDAVPAEHEGTAHEGGAHRPDGAGSASSAADGPIPDARAARAVDSELNAGQGEGFRPASGLSALKLTPFDQLLGDQAPSSSSGGARAGK</sequence>
<feature type="compositionally biased region" description="Basic and acidic residues" evidence="4">
    <location>
        <begin position="210"/>
        <end position="226"/>
    </location>
</feature>
<keyword evidence="3" id="KW-0560">Oxidoreductase</keyword>
<evidence type="ECO:0000313" key="7">
    <source>
        <dbReference type="Proteomes" id="UP000594975"/>
    </source>
</evidence>
<evidence type="ECO:0000313" key="6">
    <source>
        <dbReference type="EMBL" id="QPT54358.1"/>
    </source>
</evidence>
<dbReference type="GeneID" id="61262542"/>
<dbReference type="Proteomes" id="UP000594975">
    <property type="component" value="Chromosome"/>
</dbReference>
<dbReference type="KEGG" id="rkr:I6G21_04070"/>
<organism evidence="6 7">
    <name type="scientific">Rothia kristinae</name>
    <dbReference type="NCBI Taxonomy" id="37923"/>
    <lineage>
        <taxon>Bacteria</taxon>
        <taxon>Bacillati</taxon>
        <taxon>Actinomycetota</taxon>
        <taxon>Actinomycetes</taxon>
        <taxon>Micrococcales</taxon>
        <taxon>Micrococcaceae</taxon>
        <taxon>Rothia</taxon>
    </lineage>
</organism>
<evidence type="ECO:0000256" key="2">
    <source>
        <dbReference type="ARBA" id="ARBA00022643"/>
    </source>
</evidence>
<proteinExistence type="predicted"/>
<evidence type="ECO:0000256" key="1">
    <source>
        <dbReference type="ARBA" id="ARBA00022630"/>
    </source>
</evidence>
<dbReference type="PANTHER" id="PTHR43408:SF2">
    <property type="entry name" value="FMN REDUCTASE (NADPH)"/>
    <property type="match status" value="1"/>
</dbReference>
<dbReference type="PANTHER" id="PTHR43408">
    <property type="entry name" value="FMN REDUCTASE (NADPH)"/>
    <property type="match status" value="1"/>
</dbReference>
<evidence type="ECO:0000256" key="4">
    <source>
        <dbReference type="SAM" id="MobiDB-lite"/>
    </source>
</evidence>
<dbReference type="InterPro" id="IPR051814">
    <property type="entry name" value="NAD(P)H-dep_FMN_reductase"/>
</dbReference>
<keyword evidence="2" id="KW-0288">FMN</keyword>